<evidence type="ECO:0000313" key="5">
    <source>
        <dbReference type="EMBL" id="QEW29757.1"/>
    </source>
</evidence>
<sequence length="516" mass="58527">MARLPMRKIREALRLRASGLTTREVGDSIGVGRTSVSEYVGRAARAGLSWPLPDDLTDAALEALLFPVPPPDAATTYPKPDWAHVHSELRRPGVTLSLLWEEYREAHPKGYGYSRFCELYRRWEGRLAPVMRQHHVAGEALYVDYAGQTFEIVDPETGEVRQAEFFVAALGASNLTYAEATWTQGLSDWIGSHTRTFAFLGGVPTTVVSDNLKSGVTKACFHDPQINRSYADMAAHYDTAIIPARPRKPRDKATVEVAVQLAQRWIHARLRNRRFSSLAELNAAIRELLERFNNRRTRHLGASRRELFEQIERHALQPLPLEPYEFAEWRCRKVGLDYHVEIDRHYYSVPHTLLKAEVWARITSRTIEIFHKDQRVASHVRTSGNRKHTTVMDHMPSNHRAYADWTPERLCRWASKVGPNTASLVEVIMRERKHPVQGFRACLGILRLSKGYAATEFEAAANYALTIGAHSYGSPAIHPEEQEISPGPGSARRGTGDHPPQHSRRRLFPLRKDTHA</sequence>
<dbReference type="InterPro" id="IPR036397">
    <property type="entry name" value="RNaseH_sf"/>
</dbReference>
<dbReference type="PANTHER" id="PTHR35004:SF8">
    <property type="entry name" value="TRANSPOSASE RV3428C-RELATED"/>
    <property type="match status" value="1"/>
</dbReference>
<proteinExistence type="inferred from homology"/>
<protein>
    <submittedName>
        <fullName evidence="5">Transposase</fullName>
    </submittedName>
</protein>
<keyword evidence="5" id="KW-0614">Plasmid</keyword>
<dbReference type="SUPFAM" id="SSF53098">
    <property type="entry name" value="Ribonuclease H-like"/>
    <property type="match status" value="1"/>
</dbReference>
<dbReference type="PROSITE" id="PS50994">
    <property type="entry name" value="INTEGRASE"/>
    <property type="match status" value="1"/>
</dbReference>
<name>A0A5P3AKB8_9RHOB</name>
<dbReference type="Pfam" id="PF22483">
    <property type="entry name" value="Mu-transpos_C_2"/>
    <property type="match status" value="1"/>
</dbReference>
<dbReference type="PROSITE" id="PS50532">
    <property type="entry name" value="HTH_IS408"/>
    <property type="match status" value="1"/>
</dbReference>
<comment type="similarity">
    <text evidence="1">Belongs to the transposase IS21/IS408/IS1162 family.</text>
</comment>
<evidence type="ECO:0000259" key="4">
    <source>
        <dbReference type="PROSITE" id="PS50994"/>
    </source>
</evidence>
<dbReference type="InterPro" id="IPR054353">
    <property type="entry name" value="IstA-like_C"/>
</dbReference>
<dbReference type="GO" id="GO:0015074">
    <property type="term" value="P:DNA integration"/>
    <property type="evidence" value="ECO:0007669"/>
    <property type="project" value="InterPro"/>
</dbReference>
<evidence type="ECO:0000259" key="3">
    <source>
        <dbReference type="PROSITE" id="PS50532"/>
    </source>
</evidence>
<dbReference type="AlphaFoldDB" id="A0A5P3AKB8"/>
<dbReference type="Gene3D" id="3.30.420.10">
    <property type="entry name" value="Ribonuclease H-like superfamily/Ribonuclease H"/>
    <property type="match status" value="1"/>
</dbReference>
<dbReference type="GO" id="GO:0003676">
    <property type="term" value="F:nucleic acid binding"/>
    <property type="evidence" value="ECO:0007669"/>
    <property type="project" value="InterPro"/>
</dbReference>
<geneLocation type="plasmid" evidence="6">
    <name>pridsm_01</name>
</geneLocation>
<dbReference type="NCBIfam" id="NF033546">
    <property type="entry name" value="transpos_IS21"/>
    <property type="match status" value="1"/>
</dbReference>
<evidence type="ECO:0000256" key="2">
    <source>
        <dbReference type="SAM" id="MobiDB-lite"/>
    </source>
</evidence>
<evidence type="ECO:0000313" key="6">
    <source>
        <dbReference type="Proteomes" id="UP000325785"/>
    </source>
</evidence>
<evidence type="ECO:0000256" key="1">
    <source>
        <dbReference type="ARBA" id="ARBA00009277"/>
    </source>
</evidence>
<dbReference type="Proteomes" id="UP000325785">
    <property type="component" value="Plasmid pRIdsm_01"/>
</dbReference>
<dbReference type="InterPro" id="IPR001584">
    <property type="entry name" value="Integrase_cat-core"/>
</dbReference>
<dbReference type="KEGG" id="rid:RIdsm_05603"/>
<dbReference type="InterPro" id="IPR012337">
    <property type="entry name" value="RNaseH-like_sf"/>
</dbReference>
<feature type="region of interest" description="Disordered" evidence="2">
    <location>
        <begin position="474"/>
        <end position="516"/>
    </location>
</feature>
<dbReference type="PANTHER" id="PTHR35004">
    <property type="entry name" value="TRANSPOSASE RV3428C-RELATED"/>
    <property type="match status" value="1"/>
</dbReference>
<feature type="domain" description="Integrase catalytic" evidence="4">
    <location>
        <begin position="125"/>
        <end position="312"/>
    </location>
</feature>
<organism evidence="5 6">
    <name type="scientific">Roseovarius indicus</name>
    <dbReference type="NCBI Taxonomy" id="540747"/>
    <lineage>
        <taxon>Bacteria</taxon>
        <taxon>Pseudomonadati</taxon>
        <taxon>Pseudomonadota</taxon>
        <taxon>Alphaproteobacteria</taxon>
        <taxon>Rhodobacterales</taxon>
        <taxon>Roseobacteraceae</taxon>
        <taxon>Roseovarius</taxon>
    </lineage>
</organism>
<gene>
    <name evidence="5" type="ORF">RIdsm_05603</name>
</gene>
<reference evidence="5 6" key="1">
    <citation type="submission" date="2018-08" db="EMBL/GenBank/DDBJ databases">
        <title>Genetic Globetrotter - A new plasmid hitch-hiking vast phylogenetic and geographic distances.</title>
        <authorList>
            <person name="Vollmers J."/>
            <person name="Petersen J."/>
        </authorList>
    </citation>
    <scope>NUCLEOTIDE SEQUENCE [LARGE SCALE GENOMIC DNA]</scope>
    <source>
        <strain evidence="5 6">DSM 26383</strain>
        <plasmid evidence="6">pridsm_01</plasmid>
    </source>
</reference>
<dbReference type="InterPro" id="IPR017895">
    <property type="entry name" value="HTH_IS408/IS1162_type"/>
</dbReference>
<dbReference type="EMBL" id="CP031599">
    <property type="protein sequence ID" value="QEW29757.1"/>
    <property type="molecule type" value="Genomic_DNA"/>
</dbReference>
<accession>A0A5P3AKB8</accession>
<feature type="domain" description="HTH IS408-type" evidence="3">
    <location>
        <begin position="9"/>
        <end position="89"/>
    </location>
</feature>